<reference evidence="9 10" key="1">
    <citation type="journal article" date="2014" name="Nat. Genet.">
        <title>Genome sequence of the hot pepper provides insights into the evolution of pungency in Capsicum species.</title>
        <authorList>
            <person name="Kim S."/>
            <person name="Park M."/>
            <person name="Yeom S.I."/>
            <person name="Kim Y.M."/>
            <person name="Lee J.M."/>
            <person name="Lee H.A."/>
            <person name="Seo E."/>
            <person name="Choi J."/>
            <person name="Cheong K."/>
            <person name="Kim K.T."/>
            <person name="Jung K."/>
            <person name="Lee G.W."/>
            <person name="Oh S.K."/>
            <person name="Bae C."/>
            <person name="Kim S.B."/>
            <person name="Lee H.Y."/>
            <person name="Kim S.Y."/>
            <person name="Kim M.S."/>
            <person name="Kang B.C."/>
            <person name="Jo Y.D."/>
            <person name="Yang H.B."/>
            <person name="Jeong H.J."/>
            <person name="Kang W.H."/>
            <person name="Kwon J.K."/>
            <person name="Shin C."/>
            <person name="Lim J.Y."/>
            <person name="Park J.H."/>
            <person name="Huh J.H."/>
            <person name="Kim J.S."/>
            <person name="Kim B.D."/>
            <person name="Cohen O."/>
            <person name="Paran I."/>
            <person name="Suh M.C."/>
            <person name="Lee S.B."/>
            <person name="Kim Y.K."/>
            <person name="Shin Y."/>
            <person name="Noh S.J."/>
            <person name="Park J."/>
            <person name="Seo Y.S."/>
            <person name="Kwon S.Y."/>
            <person name="Kim H.A."/>
            <person name="Park J.M."/>
            <person name="Kim H.J."/>
            <person name="Choi S.B."/>
            <person name="Bosland P.W."/>
            <person name="Reeves G."/>
            <person name="Jo S.H."/>
            <person name="Lee B.W."/>
            <person name="Cho H.T."/>
            <person name="Choi H.S."/>
            <person name="Lee M.S."/>
            <person name="Yu Y."/>
            <person name="Do Choi Y."/>
            <person name="Park B.S."/>
            <person name="van Deynze A."/>
            <person name="Ashrafi H."/>
            <person name="Hill T."/>
            <person name="Kim W.T."/>
            <person name="Pai H.S."/>
            <person name="Ahn H.K."/>
            <person name="Yeam I."/>
            <person name="Giovannoni J.J."/>
            <person name="Rose J.K."/>
            <person name="Sorensen I."/>
            <person name="Lee S.J."/>
            <person name="Kim R.W."/>
            <person name="Choi I.Y."/>
            <person name="Choi B.S."/>
            <person name="Lim J.S."/>
            <person name="Lee Y.H."/>
            <person name="Choi D."/>
        </authorList>
    </citation>
    <scope>NUCLEOTIDE SEQUENCE [LARGE SCALE GENOMIC DNA]</scope>
    <source>
        <strain evidence="10">cv. CM334</strain>
    </source>
</reference>
<evidence type="ECO:0000256" key="3">
    <source>
        <dbReference type="ARBA" id="ARBA00023125"/>
    </source>
</evidence>
<dbReference type="AlphaFoldDB" id="A0A2G2Z9R2"/>
<evidence type="ECO:0000256" key="7">
    <source>
        <dbReference type="ARBA" id="ARBA00024343"/>
    </source>
</evidence>
<keyword evidence="10" id="KW-1185">Reference proteome</keyword>
<comment type="subcellular location">
    <subcellularLocation>
        <location evidence="1">Nucleus</location>
    </subcellularLocation>
</comment>
<keyword evidence="6" id="KW-0539">Nucleus</keyword>
<proteinExistence type="inferred from homology"/>
<evidence type="ECO:0000256" key="6">
    <source>
        <dbReference type="ARBA" id="ARBA00023242"/>
    </source>
</evidence>
<dbReference type="SMART" id="SM00380">
    <property type="entry name" value="AP2"/>
    <property type="match status" value="1"/>
</dbReference>
<evidence type="ECO:0000259" key="8">
    <source>
        <dbReference type="PROSITE" id="PS51032"/>
    </source>
</evidence>
<evidence type="ECO:0000256" key="1">
    <source>
        <dbReference type="ARBA" id="ARBA00004123"/>
    </source>
</evidence>
<comment type="similarity">
    <text evidence="7">Belongs to the AP2/ERF transcription factor family. ERF subfamily.</text>
</comment>
<dbReference type="GO" id="GO:0005634">
    <property type="term" value="C:nucleus"/>
    <property type="evidence" value="ECO:0007669"/>
    <property type="project" value="UniProtKB-SubCell"/>
</dbReference>
<accession>A0A2G2Z9R2</accession>
<dbReference type="Gene3D" id="3.30.730.10">
    <property type="entry name" value="AP2/ERF domain"/>
    <property type="match status" value="1"/>
</dbReference>
<sequence>MENGGPSQPKYKGIRLRKWGKWVSEVRLPNSRERIWLGSPPDISLSDRQRLSPAEIQAIAARFANDDHSHSQSSSVVQEIRPLPSHGHDYEGNMSNINSHVTNMEKDEMSLSSTTCNDPVVQMDTNNNSTATAAMAWASFDMWEDYPHHAIGPPPDLFCDPHSSYAGTNYDSGYYPAGVLDSLSSNLYSPPHFPQRVTHNYDDDDTGNGGDEHYPQQSFLWNF</sequence>
<dbReference type="InterPro" id="IPR051032">
    <property type="entry name" value="AP2/ERF_TF_ERF_subfamily"/>
</dbReference>
<keyword evidence="4" id="KW-0010">Activator</keyword>
<reference evidence="9 10" key="2">
    <citation type="journal article" date="2017" name="Genome Biol.">
        <title>New reference genome sequences of hot pepper reveal the massive evolution of plant disease-resistance genes by retroduplication.</title>
        <authorList>
            <person name="Kim S."/>
            <person name="Park J."/>
            <person name="Yeom S.I."/>
            <person name="Kim Y.M."/>
            <person name="Seo E."/>
            <person name="Kim K.T."/>
            <person name="Kim M.S."/>
            <person name="Lee J.M."/>
            <person name="Cheong K."/>
            <person name="Shin H.S."/>
            <person name="Kim S.B."/>
            <person name="Han K."/>
            <person name="Lee J."/>
            <person name="Park M."/>
            <person name="Lee H.A."/>
            <person name="Lee H.Y."/>
            <person name="Lee Y."/>
            <person name="Oh S."/>
            <person name="Lee J.H."/>
            <person name="Choi E."/>
            <person name="Choi E."/>
            <person name="Lee S.E."/>
            <person name="Jeon J."/>
            <person name="Kim H."/>
            <person name="Choi G."/>
            <person name="Song H."/>
            <person name="Lee J."/>
            <person name="Lee S.C."/>
            <person name="Kwon J.K."/>
            <person name="Lee H.Y."/>
            <person name="Koo N."/>
            <person name="Hong Y."/>
            <person name="Kim R.W."/>
            <person name="Kang W.H."/>
            <person name="Huh J.H."/>
            <person name="Kang B.C."/>
            <person name="Yang T.J."/>
            <person name="Lee Y.H."/>
            <person name="Bennetzen J.L."/>
            <person name="Choi D."/>
        </authorList>
    </citation>
    <scope>NUCLEOTIDE SEQUENCE [LARGE SCALE GENOMIC DNA]</scope>
    <source>
        <strain evidence="10">cv. CM334</strain>
    </source>
</reference>
<comment type="caution">
    <text evidence="9">The sequence shown here is derived from an EMBL/GenBank/DDBJ whole genome shotgun (WGS) entry which is preliminary data.</text>
</comment>
<evidence type="ECO:0000313" key="10">
    <source>
        <dbReference type="Proteomes" id="UP000222542"/>
    </source>
</evidence>
<protein>
    <recommendedName>
        <fullName evidence="8">AP2/ERF domain-containing protein</fullName>
    </recommendedName>
</protein>
<keyword evidence="5" id="KW-0804">Transcription</keyword>
<evidence type="ECO:0000313" key="9">
    <source>
        <dbReference type="EMBL" id="PHT78753.1"/>
    </source>
</evidence>
<name>A0A2G2Z9R2_CAPAN</name>
<evidence type="ECO:0000256" key="4">
    <source>
        <dbReference type="ARBA" id="ARBA00023159"/>
    </source>
</evidence>
<dbReference type="Proteomes" id="UP000222542">
    <property type="component" value="Unassembled WGS sequence"/>
</dbReference>
<dbReference type="PANTHER" id="PTHR31985">
    <property type="entry name" value="ETHYLENE-RESPONSIVE TRANSCRIPTION FACTOR ERF042-RELATED"/>
    <property type="match status" value="1"/>
</dbReference>
<dbReference type="SMR" id="A0A2G2Z9R2"/>
<dbReference type="PROSITE" id="PS51032">
    <property type="entry name" value="AP2_ERF"/>
    <property type="match status" value="1"/>
</dbReference>
<dbReference type="InterPro" id="IPR001471">
    <property type="entry name" value="AP2/ERF_dom"/>
</dbReference>
<dbReference type="GO" id="GO:0003677">
    <property type="term" value="F:DNA binding"/>
    <property type="evidence" value="ECO:0007669"/>
    <property type="project" value="UniProtKB-KW"/>
</dbReference>
<keyword evidence="3" id="KW-0238">DNA-binding</keyword>
<dbReference type="OMA" id="FANDYSP"/>
<gene>
    <name evidence="9" type="ORF">T459_16805</name>
</gene>
<keyword evidence="2" id="KW-0805">Transcription regulation</keyword>
<dbReference type="SUPFAM" id="SSF54171">
    <property type="entry name" value="DNA-binding domain"/>
    <property type="match status" value="1"/>
</dbReference>
<dbReference type="Gramene" id="PHT78753">
    <property type="protein sequence ID" value="PHT78753"/>
    <property type="gene ID" value="T459_16805"/>
</dbReference>
<dbReference type="GO" id="GO:0003700">
    <property type="term" value="F:DNA-binding transcription factor activity"/>
    <property type="evidence" value="ECO:0007669"/>
    <property type="project" value="InterPro"/>
</dbReference>
<dbReference type="EMBL" id="AYRZ02000006">
    <property type="protein sequence ID" value="PHT78753.1"/>
    <property type="molecule type" value="Genomic_DNA"/>
</dbReference>
<dbReference type="PANTHER" id="PTHR31985:SF215">
    <property type="entry name" value="OS02G0781300 PROTEIN"/>
    <property type="match status" value="1"/>
</dbReference>
<organism evidence="9 10">
    <name type="scientific">Capsicum annuum</name>
    <name type="common">Capsicum pepper</name>
    <dbReference type="NCBI Taxonomy" id="4072"/>
    <lineage>
        <taxon>Eukaryota</taxon>
        <taxon>Viridiplantae</taxon>
        <taxon>Streptophyta</taxon>
        <taxon>Embryophyta</taxon>
        <taxon>Tracheophyta</taxon>
        <taxon>Spermatophyta</taxon>
        <taxon>Magnoliopsida</taxon>
        <taxon>eudicotyledons</taxon>
        <taxon>Gunneridae</taxon>
        <taxon>Pentapetalae</taxon>
        <taxon>asterids</taxon>
        <taxon>lamiids</taxon>
        <taxon>Solanales</taxon>
        <taxon>Solanaceae</taxon>
        <taxon>Solanoideae</taxon>
        <taxon>Capsiceae</taxon>
        <taxon>Capsicum</taxon>
    </lineage>
</organism>
<dbReference type="STRING" id="4072.A0A2G2Z9R2"/>
<dbReference type="InterPro" id="IPR016177">
    <property type="entry name" value="DNA-bd_dom_sf"/>
</dbReference>
<dbReference type="InterPro" id="IPR036955">
    <property type="entry name" value="AP2/ERF_dom_sf"/>
</dbReference>
<feature type="domain" description="AP2/ERF" evidence="8">
    <location>
        <begin position="10"/>
        <end position="39"/>
    </location>
</feature>
<evidence type="ECO:0000256" key="5">
    <source>
        <dbReference type="ARBA" id="ARBA00023163"/>
    </source>
</evidence>
<evidence type="ECO:0000256" key="2">
    <source>
        <dbReference type="ARBA" id="ARBA00023015"/>
    </source>
</evidence>